<name>A0A3D8JAT6_9HELI</name>
<evidence type="ECO:0000313" key="1">
    <source>
        <dbReference type="EMBL" id="RDU74548.1"/>
    </source>
</evidence>
<gene>
    <name evidence="1" type="ORF">CQA57_00405</name>
</gene>
<dbReference type="Gene3D" id="2.40.160.10">
    <property type="entry name" value="Porin"/>
    <property type="match status" value="1"/>
</dbReference>
<sequence>MVLRELMDFKKLLVFLSFYTLAFCYENIDEALKNGVTKGDVIFYGDYQKLSYGKAQNFTPNNLATYSYLGNSGYLLGNIRLGYTSGFYKNVRASISFASSIVIFNQHKNLLTSTGNIDAQKDFFNHNQASIGESFIEYFDGDTNIKAGRISIANEWINTLADGFWIRNKTIDKLLIETFWAKSYGRINYWQMTDFRDLNPYNIFGIANIGAKYDILDENLTIKAFSYFAPEIFTAFGTRVHGSYANNNIQMGGEFGATYSIEHLPHHSNAYVIDLSGFVGYKEIIQFKAGYINTSKESGWGNIGIMGDQITPFFIWGGKAIKTQPNGNLFYGMIKSKLQQFTFSITYGSTSFGTNQRQNEFDFTTEVGITNNVFMLLNILNTHLDSSIIPTLTQVNGGIRLKF</sequence>
<dbReference type="AlphaFoldDB" id="A0A3D8JAT6"/>
<comment type="caution">
    <text evidence="1">The sequence shown here is derived from an EMBL/GenBank/DDBJ whole genome shotgun (WGS) entry which is preliminary data.</text>
</comment>
<accession>A0A3D8JAT6</accession>
<dbReference type="NCBIfam" id="NF033923">
    <property type="entry name" value="opr_proin_2"/>
    <property type="match status" value="1"/>
</dbReference>
<proteinExistence type="predicted"/>
<protein>
    <recommendedName>
        <fullName evidence="3">Outer membrane protein</fullName>
    </recommendedName>
</protein>
<dbReference type="Proteomes" id="UP000256695">
    <property type="component" value="Unassembled WGS sequence"/>
</dbReference>
<organism evidence="1 2">
    <name type="scientific">Helicobacter anseris</name>
    <dbReference type="NCBI Taxonomy" id="375926"/>
    <lineage>
        <taxon>Bacteria</taxon>
        <taxon>Pseudomonadati</taxon>
        <taxon>Campylobacterota</taxon>
        <taxon>Epsilonproteobacteria</taxon>
        <taxon>Campylobacterales</taxon>
        <taxon>Helicobacteraceae</taxon>
        <taxon>Helicobacter</taxon>
    </lineage>
</organism>
<evidence type="ECO:0000313" key="2">
    <source>
        <dbReference type="Proteomes" id="UP000256695"/>
    </source>
</evidence>
<reference evidence="1 2" key="1">
    <citation type="submission" date="2018-04" db="EMBL/GenBank/DDBJ databases">
        <title>Novel Campyloabacter and Helicobacter Species and Strains.</title>
        <authorList>
            <person name="Mannion A.J."/>
            <person name="Shen Z."/>
            <person name="Fox J.G."/>
        </authorList>
    </citation>
    <scope>NUCLEOTIDE SEQUENCE [LARGE SCALE GENOMIC DNA]</scope>
    <source>
        <strain evidence="1 2">MIT 04-9362</strain>
    </source>
</reference>
<dbReference type="InterPro" id="IPR023614">
    <property type="entry name" value="Porin_dom_sf"/>
</dbReference>
<keyword evidence="2" id="KW-1185">Reference proteome</keyword>
<evidence type="ECO:0008006" key="3">
    <source>
        <dbReference type="Google" id="ProtNLM"/>
    </source>
</evidence>
<dbReference type="EMBL" id="NXLX01000001">
    <property type="protein sequence ID" value="RDU74548.1"/>
    <property type="molecule type" value="Genomic_DNA"/>
</dbReference>